<name>A0ABV7C022_9PROT</name>
<dbReference type="RefSeq" id="WP_216838435.1">
    <property type="nucleotide sequence ID" value="NZ_JAFNJS010000006.1"/>
</dbReference>
<dbReference type="Pfam" id="PF12697">
    <property type="entry name" value="Abhydrolase_6"/>
    <property type="match status" value="1"/>
</dbReference>
<dbReference type="InterPro" id="IPR050228">
    <property type="entry name" value="Carboxylesterase_BioH"/>
</dbReference>
<accession>A0ABV7C022</accession>
<dbReference type="EMBL" id="JBHRSB010000006">
    <property type="protein sequence ID" value="MFC3002349.1"/>
    <property type="molecule type" value="Genomic_DNA"/>
</dbReference>
<comment type="caution">
    <text evidence="2">The sequence shown here is derived from an EMBL/GenBank/DDBJ whole genome shotgun (WGS) entry which is preliminary data.</text>
</comment>
<dbReference type="PANTHER" id="PTHR43194">
    <property type="entry name" value="HYDROLASE ALPHA/BETA FOLD FAMILY"/>
    <property type="match status" value="1"/>
</dbReference>
<keyword evidence="2" id="KW-0378">Hydrolase</keyword>
<keyword evidence="3" id="KW-1185">Reference proteome</keyword>
<evidence type="ECO:0000313" key="2">
    <source>
        <dbReference type="EMBL" id="MFC3002349.1"/>
    </source>
</evidence>
<gene>
    <name evidence="2" type="ORF">ACFOD3_20790</name>
</gene>
<evidence type="ECO:0000313" key="3">
    <source>
        <dbReference type="Proteomes" id="UP001595420"/>
    </source>
</evidence>
<protein>
    <submittedName>
        <fullName evidence="2">Alpha/beta fold hydrolase</fullName>
    </submittedName>
</protein>
<dbReference type="PANTHER" id="PTHR43194:SF2">
    <property type="entry name" value="PEROXISOMAL MEMBRANE PROTEIN LPX1"/>
    <property type="match status" value="1"/>
</dbReference>
<dbReference type="Proteomes" id="UP001595420">
    <property type="component" value="Unassembled WGS sequence"/>
</dbReference>
<evidence type="ECO:0000259" key="1">
    <source>
        <dbReference type="Pfam" id="PF12697"/>
    </source>
</evidence>
<dbReference type="GO" id="GO:0016787">
    <property type="term" value="F:hydrolase activity"/>
    <property type="evidence" value="ECO:0007669"/>
    <property type="project" value="UniProtKB-KW"/>
</dbReference>
<reference evidence="3" key="1">
    <citation type="journal article" date="2019" name="Int. J. Syst. Evol. Microbiol.">
        <title>The Global Catalogue of Microorganisms (GCM) 10K type strain sequencing project: providing services to taxonomists for standard genome sequencing and annotation.</title>
        <authorList>
            <consortium name="The Broad Institute Genomics Platform"/>
            <consortium name="The Broad Institute Genome Sequencing Center for Infectious Disease"/>
            <person name="Wu L."/>
            <person name="Ma J."/>
        </authorList>
    </citation>
    <scope>NUCLEOTIDE SEQUENCE [LARGE SCALE GENOMIC DNA]</scope>
    <source>
        <strain evidence="3">CGMCC 1.16855</strain>
    </source>
</reference>
<proteinExistence type="predicted"/>
<feature type="domain" description="AB hydrolase-1" evidence="1">
    <location>
        <begin position="30"/>
        <end position="275"/>
    </location>
</feature>
<sequence length="281" mass="29875">MRRGRLRYLLGAAFHQMAWTEWGPPEGSPVICVHGLTRNGRDFDVLAQALAGQGRRVFCPDLPGRGASDWLPDPRAYAPPSYVMALAHLLARLEGPVDWVGTSLGGICGMLLAAAQGTPIRRLVLNDVGSQVPAAALQRITAYLAEAPGPSDLAGIEAYLRRVHAPFGPLTDAQWRHMAETSTRALPDGRLALHHDPAIALPLAEAEKGAPSGPIDLRPIWQAVRQPVLILRGAESDVLEEATAAAMAQRPGVELATLPGIGHAPALMAPDQVARILAFLG</sequence>
<organism evidence="2 3">
    <name type="scientific">Falsiroseomonas tokyonensis</name>
    <dbReference type="NCBI Taxonomy" id="430521"/>
    <lineage>
        <taxon>Bacteria</taxon>
        <taxon>Pseudomonadati</taxon>
        <taxon>Pseudomonadota</taxon>
        <taxon>Alphaproteobacteria</taxon>
        <taxon>Acetobacterales</taxon>
        <taxon>Roseomonadaceae</taxon>
        <taxon>Falsiroseomonas</taxon>
    </lineage>
</organism>
<dbReference type="InterPro" id="IPR000073">
    <property type="entry name" value="AB_hydrolase_1"/>
</dbReference>